<sequence length="153" mass="15876">MSCAVVFFLFLALAIPSSNGSKPRKLDGVPEGVKCGGCPCDETCTPPSPPPPSPSLPPPPPSLPPPLLPPPPKRPPTNYCPPPPSGGDGGFLVPNPPNNTPQAPQYVYATGPPGALYPVDQTYSGARKGSLSEFSNLIGGISFGFLFVLENLW</sequence>
<proteinExistence type="predicted"/>
<reference evidence="3 4" key="1">
    <citation type="submission" date="2018-06" db="EMBL/GenBank/DDBJ databases">
        <title>The Genome of Cuscuta australis (Dodder) Provides Insight into the Evolution of Plant Parasitism.</title>
        <authorList>
            <person name="Liu H."/>
        </authorList>
    </citation>
    <scope>NUCLEOTIDE SEQUENCE [LARGE SCALE GENOMIC DNA]</scope>
    <source>
        <strain evidence="4">cv. Yunnan</strain>
        <tissue evidence="3">Vines</tissue>
    </source>
</reference>
<feature type="signal peptide" evidence="2">
    <location>
        <begin position="1"/>
        <end position="20"/>
    </location>
</feature>
<evidence type="ECO:0000256" key="1">
    <source>
        <dbReference type="SAM" id="MobiDB-lite"/>
    </source>
</evidence>
<accession>A0A328DQF7</accession>
<keyword evidence="4" id="KW-1185">Reference proteome</keyword>
<feature type="compositionally biased region" description="Pro residues" evidence="1">
    <location>
        <begin position="46"/>
        <end position="85"/>
    </location>
</feature>
<comment type="caution">
    <text evidence="3">The sequence shown here is derived from an EMBL/GenBank/DDBJ whole genome shotgun (WGS) entry which is preliminary data.</text>
</comment>
<name>A0A328DQF7_9ASTE</name>
<dbReference type="EMBL" id="NQVE01000107">
    <property type="protein sequence ID" value="RAL47907.1"/>
    <property type="molecule type" value="Genomic_DNA"/>
</dbReference>
<organism evidence="3 4">
    <name type="scientific">Cuscuta australis</name>
    <dbReference type="NCBI Taxonomy" id="267555"/>
    <lineage>
        <taxon>Eukaryota</taxon>
        <taxon>Viridiplantae</taxon>
        <taxon>Streptophyta</taxon>
        <taxon>Embryophyta</taxon>
        <taxon>Tracheophyta</taxon>
        <taxon>Spermatophyta</taxon>
        <taxon>Magnoliopsida</taxon>
        <taxon>eudicotyledons</taxon>
        <taxon>Gunneridae</taxon>
        <taxon>Pentapetalae</taxon>
        <taxon>asterids</taxon>
        <taxon>lamiids</taxon>
        <taxon>Solanales</taxon>
        <taxon>Convolvulaceae</taxon>
        <taxon>Cuscuteae</taxon>
        <taxon>Cuscuta</taxon>
        <taxon>Cuscuta subgen. Grammica</taxon>
        <taxon>Cuscuta sect. Cleistogrammica</taxon>
    </lineage>
</organism>
<keyword evidence="2" id="KW-0732">Signal</keyword>
<protein>
    <submittedName>
        <fullName evidence="3">Uncharacterized protein</fullName>
    </submittedName>
</protein>
<dbReference type="Proteomes" id="UP000249390">
    <property type="component" value="Unassembled WGS sequence"/>
</dbReference>
<feature type="region of interest" description="Disordered" evidence="1">
    <location>
        <begin position="44"/>
        <end position="105"/>
    </location>
</feature>
<dbReference type="PANTHER" id="PTHR35094:SF1">
    <property type="entry name" value="PROTEIN, PUTATIVE-RELATED"/>
    <property type="match status" value="1"/>
</dbReference>
<feature type="chain" id="PRO_5016415903" evidence="2">
    <location>
        <begin position="21"/>
        <end position="153"/>
    </location>
</feature>
<evidence type="ECO:0000313" key="3">
    <source>
        <dbReference type="EMBL" id="RAL47907.1"/>
    </source>
</evidence>
<dbReference type="PANTHER" id="PTHR35094">
    <property type="entry name" value="LEUCINE-RICH REPEAT EXTENSIN-LIKE PROTEIN 2"/>
    <property type="match status" value="1"/>
</dbReference>
<gene>
    <name evidence="3" type="ORF">DM860_017385</name>
</gene>
<evidence type="ECO:0000313" key="4">
    <source>
        <dbReference type="Proteomes" id="UP000249390"/>
    </source>
</evidence>
<evidence type="ECO:0000256" key="2">
    <source>
        <dbReference type="SAM" id="SignalP"/>
    </source>
</evidence>
<dbReference type="AlphaFoldDB" id="A0A328DQF7"/>